<dbReference type="STRING" id="688270.Celal_3724"/>
<dbReference type="AlphaFoldDB" id="E6XAL5"/>
<evidence type="ECO:0000313" key="1">
    <source>
        <dbReference type="EMBL" id="ADV50977.1"/>
    </source>
</evidence>
<dbReference type="HOGENOM" id="CLU_3181653_0_0_10"/>
<dbReference type="KEGG" id="cao:Celal_3724"/>
<organism evidence="1 2">
    <name type="scientific">Cellulophaga algicola (strain DSM 14237 / IC166 / ACAM 630)</name>
    <dbReference type="NCBI Taxonomy" id="688270"/>
    <lineage>
        <taxon>Bacteria</taxon>
        <taxon>Pseudomonadati</taxon>
        <taxon>Bacteroidota</taxon>
        <taxon>Flavobacteriia</taxon>
        <taxon>Flavobacteriales</taxon>
        <taxon>Flavobacteriaceae</taxon>
        <taxon>Cellulophaga</taxon>
    </lineage>
</organism>
<proteinExistence type="predicted"/>
<keyword evidence="2" id="KW-1185">Reference proteome</keyword>
<evidence type="ECO:0000313" key="2">
    <source>
        <dbReference type="Proteomes" id="UP000008634"/>
    </source>
</evidence>
<reference evidence="1 2" key="1">
    <citation type="journal article" date="2010" name="Stand. Genomic Sci.">
        <title>Complete genome sequence of Cellulophaga algicola type strain (IC166).</title>
        <authorList>
            <person name="Abt B."/>
            <person name="Lu M."/>
            <person name="Misra M."/>
            <person name="Han C."/>
            <person name="Nolan M."/>
            <person name="Lucas S."/>
            <person name="Hammon N."/>
            <person name="Deshpande S."/>
            <person name="Cheng J.F."/>
            <person name="Tapia R."/>
            <person name="Goodwin L."/>
            <person name="Pitluck S."/>
            <person name="Liolios K."/>
            <person name="Pagani I."/>
            <person name="Ivanova N."/>
            <person name="Mavromatis K."/>
            <person name="Ovchinikova G."/>
            <person name="Pati A."/>
            <person name="Chen A."/>
            <person name="Palaniappan K."/>
            <person name="Land M."/>
            <person name="Hauser L."/>
            <person name="Chang Y.J."/>
            <person name="Jeffries C.D."/>
            <person name="Detter J.C."/>
            <person name="Brambilla E."/>
            <person name="Rohde M."/>
            <person name="Tindall B.J."/>
            <person name="Goker M."/>
            <person name="Woyke T."/>
            <person name="Bristow J."/>
            <person name="Eisen J.A."/>
            <person name="Markowitz V."/>
            <person name="Hugenholtz P."/>
            <person name="Kyrpides N.C."/>
            <person name="Klenk H.P."/>
            <person name="Lapidus A."/>
        </authorList>
    </citation>
    <scope>NUCLEOTIDE SEQUENCE [LARGE SCALE GENOMIC DNA]</scope>
    <source>
        <strain evidence="2">DSM 14237 / IC166 / ACAM 630</strain>
    </source>
</reference>
<gene>
    <name evidence="1" type="ordered locus">Celal_3724</name>
</gene>
<accession>E6XAL5</accession>
<dbReference type="EMBL" id="CP002453">
    <property type="protein sequence ID" value="ADV50977.1"/>
    <property type="molecule type" value="Genomic_DNA"/>
</dbReference>
<protein>
    <submittedName>
        <fullName evidence="1">Uncharacterized protein</fullName>
    </submittedName>
</protein>
<sequence length="46" mass="5246">MELINLFKVRKRLGLNNPTIDNALFSTNMVKIPVIPTGYNEDLDLN</sequence>
<name>E6XAL5_CELAD</name>
<dbReference type="Proteomes" id="UP000008634">
    <property type="component" value="Chromosome"/>
</dbReference>
<dbReference type="RefSeq" id="WP_013552427.1">
    <property type="nucleotide sequence ID" value="NC_014934.1"/>
</dbReference>